<name>A0ABW3WMP7_9FLAO</name>
<comment type="caution">
    <text evidence="1">The sequence shown here is derived from an EMBL/GenBank/DDBJ whole genome shotgun (WGS) entry which is preliminary data.</text>
</comment>
<keyword evidence="2" id="KW-1185">Reference proteome</keyword>
<dbReference type="Proteomes" id="UP001597241">
    <property type="component" value="Unassembled WGS sequence"/>
</dbReference>
<proteinExistence type="predicted"/>
<evidence type="ECO:0000313" key="1">
    <source>
        <dbReference type="EMBL" id="MFD1293202.1"/>
    </source>
</evidence>
<reference evidence="2" key="1">
    <citation type="journal article" date="2019" name="Int. J. Syst. Evol. Microbiol.">
        <title>The Global Catalogue of Microorganisms (GCM) 10K type strain sequencing project: providing services to taxonomists for standard genome sequencing and annotation.</title>
        <authorList>
            <consortium name="The Broad Institute Genomics Platform"/>
            <consortium name="The Broad Institute Genome Sequencing Center for Infectious Disease"/>
            <person name="Wu L."/>
            <person name="Ma J."/>
        </authorList>
    </citation>
    <scope>NUCLEOTIDE SEQUENCE [LARGE SCALE GENOMIC DNA]</scope>
    <source>
        <strain evidence="2">CCUG 62221</strain>
    </source>
</reference>
<evidence type="ECO:0000313" key="2">
    <source>
        <dbReference type="Proteomes" id="UP001597241"/>
    </source>
</evidence>
<dbReference type="RefSeq" id="WP_386808298.1">
    <property type="nucleotide sequence ID" value="NZ_JBHTMV010000003.1"/>
</dbReference>
<dbReference type="EMBL" id="JBHTMV010000003">
    <property type="protein sequence ID" value="MFD1293202.1"/>
    <property type="molecule type" value="Genomic_DNA"/>
</dbReference>
<accession>A0ABW3WMP7</accession>
<organism evidence="1 2">
    <name type="scientific">Lutibacter holmesii</name>
    <dbReference type="NCBI Taxonomy" id="1137985"/>
    <lineage>
        <taxon>Bacteria</taxon>
        <taxon>Pseudomonadati</taxon>
        <taxon>Bacteroidota</taxon>
        <taxon>Flavobacteriia</taxon>
        <taxon>Flavobacteriales</taxon>
        <taxon>Flavobacteriaceae</taxon>
        <taxon>Lutibacter</taxon>
    </lineage>
</organism>
<gene>
    <name evidence="1" type="ORF">ACFQ5N_05070</name>
</gene>
<sequence length="333" mass="37590">MMKKTWLFFAVTFIFVNSICATNFKKKDTLIRPAQLLDSLIFSEKLDWSLRLVSNFKQQSFRLRNDDNKLKYIPNNPFGIGIGIANQKLIIDIIFNLKTGNGEHTKKFAAEGALVIKRNLFNFALQNVNGYKISNNKNDASIFRSDMSISSIALGYLRILSKDEFTVRGMKSGYTTQDKTTITFGAGGFLIVNNMRADGSIIPPEAEPYFNVNAQIHKIYSYGAGVSAGISSYFALPANFFTSFYIAPGIGLEYKEIKLEEDSYVPSKPIIYKTDFFASAGYNRKKFYIHFTFGTNIYGTSFDFNNTGVLSITKSKLVFGYNIGKINFPRKIF</sequence>
<protein>
    <submittedName>
        <fullName evidence="1">DUF4421 family protein</fullName>
    </submittedName>
</protein>
<dbReference type="Pfam" id="PF14391">
    <property type="entry name" value="DUF4421"/>
    <property type="match status" value="1"/>
</dbReference>
<dbReference type="InterPro" id="IPR025535">
    <property type="entry name" value="DUF4421"/>
</dbReference>